<evidence type="ECO:0000256" key="1">
    <source>
        <dbReference type="ARBA" id="ARBA00010641"/>
    </source>
</evidence>
<dbReference type="GO" id="GO:0016987">
    <property type="term" value="F:sigma factor activity"/>
    <property type="evidence" value="ECO:0007669"/>
    <property type="project" value="UniProtKB-KW"/>
</dbReference>
<dbReference type="Gene3D" id="1.10.1740.10">
    <property type="match status" value="1"/>
</dbReference>
<dbReference type="Gene3D" id="1.10.10.10">
    <property type="entry name" value="Winged helix-like DNA-binding domain superfamily/Winged helix DNA-binding domain"/>
    <property type="match status" value="1"/>
</dbReference>
<organism evidence="7 8">
    <name type="scientific">Cupriavidus cauae</name>
    <dbReference type="NCBI Taxonomy" id="2608999"/>
    <lineage>
        <taxon>Bacteria</taxon>
        <taxon>Pseudomonadati</taxon>
        <taxon>Pseudomonadota</taxon>
        <taxon>Betaproteobacteria</taxon>
        <taxon>Burkholderiales</taxon>
        <taxon>Burkholderiaceae</taxon>
        <taxon>Cupriavidus</taxon>
    </lineage>
</organism>
<dbReference type="Pfam" id="PF04542">
    <property type="entry name" value="Sigma70_r2"/>
    <property type="match status" value="1"/>
</dbReference>
<feature type="domain" description="RNA polymerase sigma-70 region 2" evidence="5">
    <location>
        <begin position="30"/>
        <end position="93"/>
    </location>
</feature>
<dbReference type="Proteomes" id="UP000324324">
    <property type="component" value="Unassembled WGS sequence"/>
</dbReference>
<evidence type="ECO:0000259" key="5">
    <source>
        <dbReference type="Pfam" id="PF04542"/>
    </source>
</evidence>
<reference evidence="7 8" key="1">
    <citation type="submission" date="2019-09" db="EMBL/GenBank/DDBJ databases">
        <title>Isolation of a novel species in the genus Cupriavidus from patients with sepsis using whole genome sequencing.</title>
        <authorList>
            <person name="Kweon O.J."/>
            <person name="Lee M.-K."/>
        </authorList>
    </citation>
    <scope>NUCLEOTIDE SEQUENCE [LARGE SCALE GENOMIC DNA]</scope>
    <source>
        <strain evidence="7 8">MKL-01</strain>
    </source>
</reference>
<evidence type="ECO:0000256" key="3">
    <source>
        <dbReference type="ARBA" id="ARBA00023082"/>
    </source>
</evidence>
<evidence type="ECO:0000313" key="8">
    <source>
        <dbReference type="Proteomes" id="UP000324324"/>
    </source>
</evidence>
<comment type="caution">
    <text evidence="7">The sequence shown here is derived from an EMBL/GenBank/DDBJ whole genome shotgun (WGS) entry which is preliminary data.</text>
</comment>
<name>A0A5M8APT5_9BURK</name>
<dbReference type="NCBIfam" id="NF005448">
    <property type="entry name" value="PRK07037.1"/>
    <property type="match status" value="1"/>
</dbReference>
<dbReference type="InterPro" id="IPR013249">
    <property type="entry name" value="RNA_pol_sigma70_r4_t2"/>
</dbReference>
<dbReference type="GO" id="GO:0006352">
    <property type="term" value="P:DNA-templated transcription initiation"/>
    <property type="evidence" value="ECO:0007669"/>
    <property type="project" value="InterPro"/>
</dbReference>
<evidence type="ECO:0000256" key="4">
    <source>
        <dbReference type="ARBA" id="ARBA00023163"/>
    </source>
</evidence>
<evidence type="ECO:0000256" key="2">
    <source>
        <dbReference type="ARBA" id="ARBA00023015"/>
    </source>
</evidence>
<dbReference type="AlphaFoldDB" id="A0A5M8APT5"/>
<dbReference type="NCBIfam" id="TIGR02937">
    <property type="entry name" value="sigma70-ECF"/>
    <property type="match status" value="1"/>
</dbReference>
<keyword evidence="3" id="KW-0731">Sigma factor</keyword>
<evidence type="ECO:0000313" key="7">
    <source>
        <dbReference type="EMBL" id="KAA6124201.1"/>
    </source>
</evidence>
<evidence type="ECO:0000259" key="6">
    <source>
        <dbReference type="Pfam" id="PF08281"/>
    </source>
</evidence>
<dbReference type="InterPro" id="IPR013325">
    <property type="entry name" value="RNA_pol_sigma_r2"/>
</dbReference>
<feature type="domain" description="RNA polymerase sigma factor 70 region 4 type 2" evidence="6">
    <location>
        <begin position="130"/>
        <end position="178"/>
    </location>
</feature>
<dbReference type="RefSeq" id="WP_149319882.1">
    <property type="nucleotide sequence ID" value="NZ_VWRN01000033.1"/>
</dbReference>
<dbReference type="InterPro" id="IPR039425">
    <property type="entry name" value="RNA_pol_sigma-70-like"/>
</dbReference>
<dbReference type="InterPro" id="IPR013324">
    <property type="entry name" value="RNA_pol_sigma_r3/r4-like"/>
</dbReference>
<dbReference type="Pfam" id="PF08281">
    <property type="entry name" value="Sigma70_r4_2"/>
    <property type="match status" value="1"/>
</dbReference>
<dbReference type="InterPro" id="IPR007627">
    <property type="entry name" value="RNA_pol_sigma70_r2"/>
</dbReference>
<dbReference type="GO" id="GO:0003677">
    <property type="term" value="F:DNA binding"/>
    <property type="evidence" value="ECO:0007669"/>
    <property type="project" value="InterPro"/>
</dbReference>
<keyword evidence="8" id="KW-1185">Reference proteome</keyword>
<keyword evidence="2" id="KW-0805">Transcription regulation</keyword>
<accession>A0A5M8APT5</accession>
<comment type="similarity">
    <text evidence="1">Belongs to the sigma-70 factor family. ECF subfamily.</text>
</comment>
<gene>
    <name evidence="7" type="ORF">F1599_12255</name>
</gene>
<protein>
    <submittedName>
        <fullName evidence="7">RNA polymerase factor sigma-70</fullName>
    </submittedName>
</protein>
<sequence>MTEQPINEVRTPVEAHQPRHMNQELFGTFLSYRRALIDAAARILGCRAGAEDVVQDTFLKLMDQESAIVVRQPVGYLFQTVRNLAIDRHRRAALEQRHAACEEDGLLVASDALSPESITLGREALGTVAGALAELPERTQKAFEMYRIRGMTQKEIAVILGVSPTLVNFMIRDAMTHCRDALFGAA</sequence>
<keyword evidence="4" id="KW-0804">Transcription</keyword>
<dbReference type="SUPFAM" id="SSF88659">
    <property type="entry name" value="Sigma3 and sigma4 domains of RNA polymerase sigma factors"/>
    <property type="match status" value="1"/>
</dbReference>
<dbReference type="PANTHER" id="PTHR43133">
    <property type="entry name" value="RNA POLYMERASE ECF-TYPE SIGMA FACTO"/>
    <property type="match status" value="1"/>
</dbReference>
<dbReference type="EMBL" id="VWRN01000033">
    <property type="protein sequence ID" value="KAA6124201.1"/>
    <property type="molecule type" value="Genomic_DNA"/>
</dbReference>
<dbReference type="SUPFAM" id="SSF88946">
    <property type="entry name" value="Sigma2 domain of RNA polymerase sigma factors"/>
    <property type="match status" value="1"/>
</dbReference>
<proteinExistence type="inferred from homology"/>
<dbReference type="InterPro" id="IPR014284">
    <property type="entry name" value="RNA_pol_sigma-70_dom"/>
</dbReference>
<dbReference type="InterPro" id="IPR036388">
    <property type="entry name" value="WH-like_DNA-bd_sf"/>
</dbReference>
<dbReference type="PANTHER" id="PTHR43133:SF63">
    <property type="entry name" value="RNA POLYMERASE SIGMA FACTOR FECI-RELATED"/>
    <property type="match status" value="1"/>
</dbReference>